<name>A0A937X6U7_9BACT</name>
<feature type="non-terminal residue" evidence="1">
    <location>
        <position position="47"/>
    </location>
</feature>
<proteinExistence type="predicted"/>
<dbReference type="AlphaFoldDB" id="A0A937X6U7"/>
<dbReference type="Proteomes" id="UP000703893">
    <property type="component" value="Unassembled WGS sequence"/>
</dbReference>
<comment type="caution">
    <text evidence="1">The sequence shown here is derived from an EMBL/GenBank/DDBJ whole genome shotgun (WGS) entry which is preliminary data.</text>
</comment>
<gene>
    <name evidence="1" type="ORF">FJZ00_05990</name>
</gene>
<accession>A0A937X6U7</accession>
<evidence type="ECO:0000313" key="2">
    <source>
        <dbReference type="Proteomes" id="UP000703893"/>
    </source>
</evidence>
<protein>
    <submittedName>
        <fullName evidence="1">Uncharacterized protein</fullName>
    </submittedName>
</protein>
<dbReference type="EMBL" id="VGJX01000292">
    <property type="protein sequence ID" value="MBM3274681.1"/>
    <property type="molecule type" value="Genomic_DNA"/>
</dbReference>
<evidence type="ECO:0000313" key="1">
    <source>
        <dbReference type="EMBL" id="MBM3274681.1"/>
    </source>
</evidence>
<dbReference type="PROSITE" id="PS51257">
    <property type="entry name" value="PROKAR_LIPOPROTEIN"/>
    <property type="match status" value="1"/>
</dbReference>
<reference evidence="1 2" key="1">
    <citation type="submission" date="2019-03" db="EMBL/GenBank/DDBJ databases">
        <title>Lake Tanganyika Metagenome-Assembled Genomes (MAGs).</title>
        <authorList>
            <person name="Tran P."/>
        </authorList>
    </citation>
    <scope>NUCLEOTIDE SEQUENCE [LARGE SCALE GENOMIC DNA]</scope>
    <source>
        <strain evidence="1">K_DeepCast_65m_m2_236</strain>
    </source>
</reference>
<organism evidence="1 2">
    <name type="scientific">Candidatus Tanganyikabacteria bacterium</name>
    <dbReference type="NCBI Taxonomy" id="2961651"/>
    <lineage>
        <taxon>Bacteria</taxon>
        <taxon>Bacillati</taxon>
        <taxon>Candidatus Sericytochromatia</taxon>
        <taxon>Candidatus Tanganyikabacteria</taxon>
    </lineage>
</organism>
<sequence length="47" mass="4804">MRRALALFVTLGLAAGCGTSGQTALRGASDAKVAARSEAMAHSERIE</sequence>